<organism evidence="2">
    <name type="scientific">Lygus hesperus</name>
    <name type="common">Western plant bug</name>
    <dbReference type="NCBI Taxonomy" id="30085"/>
    <lineage>
        <taxon>Eukaryota</taxon>
        <taxon>Metazoa</taxon>
        <taxon>Ecdysozoa</taxon>
        <taxon>Arthropoda</taxon>
        <taxon>Hexapoda</taxon>
        <taxon>Insecta</taxon>
        <taxon>Pterygota</taxon>
        <taxon>Neoptera</taxon>
        <taxon>Paraneoptera</taxon>
        <taxon>Hemiptera</taxon>
        <taxon>Heteroptera</taxon>
        <taxon>Panheteroptera</taxon>
        <taxon>Cimicomorpha</taxon>
        <taxon>Miridae</taxon>
        <taxon>Mirini</taxon>
        <taxon>Lygus</taxon>
    </lineage>
</organism>
<reference evidence="2" key="2">
    <citation type="submission" date="2014-07" db="EMBL/GenBank/DDBJ databases">
        <authorList>
            <person name="Hull J."/>
        </authorList>
    </citation>
    <scope>NUCLEOTIDE SEQUENCE</scope>
</reference>
<dbReference type="Gene3D" id="3.30.1370.10">
    <property type="entry name" value="K Homology domain, type 1"/>
    <property type="match status" value="1"/>
</dbReference>
<protein>
    <submittedName>
        <fullName evidence="2">Branchpoint-bridging protein</fullName>
    </submittedName>
</protein>
<evidence type="ECO:0000313" key="3">
    <source>
        <dbReference type="EMBL" id="JAP99358.1"/>
    </source>
</evidence>
<feature type="domain" description="KHDC4/BBP-like KH-domain type I" evidence="1">
    <location>
        <begin position="50"/>
        <end position="112"/>
    </location>
</feature>
<evidence type="ECO:0000313" key="2">
    <source>
        <dbReference type="EMBL" id="JAG03568.1"/>
    </source>
</evidence>
<gene>
    <name evidence="2" type="primary">MSL5_2</name>
    <name evidence="2" type="ORF">CM83_1858</name>
    <name evidence="3" type="ORF">g.2261</name>
</gene>
<sequence length="113" mass="12356">MVLGEKRLNVIGEIGKMLHSHVERTDAQNKKEISHKIYFTQEQMASGSWGAILGARGSVHQQLEKETKCKIVLIGRGITNPLKDTNANAAAMAMEDPHARITAGNEHDLQVAA</sequence>
<reference evidence="2" key="1">
    <citation type="journal article" date="2014" name="PLoS ONE">
        <title>Transcriptome-Based Identification of ABC Transporters in the Western Tarnished Plant Bug Lygus hesperus.</title>
        <authorList>
            <person name="Hull J.J."/>
            <person name="Chaney K."/>
            <person name="Geib S.M."/>
            <person name="Fabrick J.A."/>
            <person name="Brent C.S."/>
            <person name="Walsh D."/>
            <person name="Lavine L.C."/>
        </authorList>
    </citation>
    <scope>NUCLEOTIDE SEQUENCE</scope>
</reference>
<dbReference type="InterPro" id="IPR036612">
    <property type="entry name" value="KH_dom_type_1_sf"/>
</dbReference>
<dbReference type="EMBL" id="GDHC01019270">
    <property type="protein sequence ID" value="JAP99358.1"/>
    <property type="molecule type" value="Transcribed_RNA"/>
</dbReference>
<dbReference type="GO" id="GO:0003723">
    <property type="term" value="F:RNA binding"/>
    <property type="evidence" value="ECO:0007669"/>
    <property type="project" value="InterPro"/>
</dbReference>
<name>A0A0A9WAQ2_LYGHE</name>
<accession>A0A0A9WAQ2</accession>
<evidence type="ECO:0000259" key="1">
    <source>
        <dbReference type="Pfam" id="PF22675"/>
    </source>
</evidence>
<reference evidence="3" key="3">
    <citation type="journal article" date="2016" name="Gigascience">
        <title>De novo construction of an expanded transcriptome assembly for the western tarnished plant bug, Lygus hesperus.</title>
        <authorList>
            <person name="Tassone E.E."/>
            <person name="Geib S.M."/>
            <person name="Hall B."/>
            <person name="Fabrick J.A."/>
            <person name="Brent C.S."/>
            <person name="Hull J.J."/>
        </authorList>
    </citation>
    <scope>NUCLEOTIDE SEQUENCE</scope>
</reference>
<dbReference type="InterPro" id="IPR055256">
    <property type="entry name" value="KH_1_KHDC4/BBP-like"/>
</dbReference>
<proteinExistence type="predicted"/>
<dbReference type="SUPFAM" id="SSF54791">
    <property type="entry name" value="Eukaryotic type KH-domain (KH-domain type I)"/>
    <property type="match status" value="1"/>
</dbReference>
<dbReference type="AlphaFoldDB" id="A0A0A9WAQ2"/>
<dbReference type="EMBL" id="GBHO01040036">
    <property type="protein sequence ID" value="JAG03568.1"/>
    <property type="molecule type" value="Transcribed_RNA"/>
</dbReference>
<dbReference type="Pfam" id="PF22675">
    <property type="entry name" value="KH-I_KHDC4-BBP"/>
    <property type="match status" value="1"/>
</dbReference>